<proteinExistence type="predicted"/>
<keyword evidence="4" id="KW-1185">Reference proteome</keyword>
<feature type="domain" description="F-box" evidence="2">
    <location>
        <begin position="42"/>
        <end position="91"/>
    </location>
</feature>
<reference evidence="3" key="1">
    <citation type="submission" date="2022-07" db="EMBL/GenBank/DDBJ databases">
        <title>Fungi with potential for degradation of polypropylene.</title>
        <authorList>
            <person name="Gostincar C."/>
        </authorList>
    </citation>
    <scope>NUCLEOTIDE SEQUENCE</scope>
    <source>
        <strain evidence="3">EXF-13308</strain>
    </source>
</reference>
<sequence>MSSASDPSPVAEPLSDSSPRISETCEEEDSWVSAARQNKAQSLLFSRLPEELLLKIMTSLTLSGLYLLRHTSRVFMRLFEDPCFDTVRDRPRLEHERDVWSHVDVDLLQRLNRAEYRHLGKRIARDIYCRPCFGFLNKEGDAAVQRARRQPWGCGACDADHGKALFSPAQRHIPRRHRRCIGREGHVRVCRHMTLSWADVELWGRMDDQLREQAEHIVCQHASHNPLLAAAAAVAIDGGAAASPGRLTFPLTLSPEEAKAMAPTVDFERGSSKLEAFPACIYVRWSALVFEIAEDERVTFARLREGMRKLAAETTNSLCPHMTFDDGQLLLAFDPNRCACLGLTVPVRHYHHDYGTPETQPEQLQRTCCLCNTGAAAAAAGSPRAAGRFLPADGAQHHVSCRYCDAWYEWTRVGRYVVLRAHVDIEARAPTARQWLQHVPPETYGLIGDRLARNITWCKDPRCATTFRWRQQGNEVGDKGKIPWHEEEEFLARLFRESMMPDLFMDPFSLI</sequence>
<dbReference type="Proteomes" id="UP001174694">
    <property type="component" value="Unassembled WGS sequence"/>
</dbReference>
<gene>
    <name evidence="3" type="ORF">NKR23_g1965</name>
</gene>
<evidence type="ECO:0000313" key="4">
    <source>
        <dbReference type="Proteomes" id="UP001174694"/>
    </source>
</evidence>
<name>A0AA38VW84_9PEZI</name>
<dbReference type="PROSITE" id="PS50181">
    <property type="entry name" value="FBOX"/>
    <property type="match status" value="1"/>
</dbReference>
<dbReference type="SUPFAM" id="SSF81383">
    <property type="entry name" value="F-box domain"/>
    <property type="match status" value="1"/>
</dbReference>
<organism evidence="3 4">
    <name type="scientific">Pleurostoma richardsiae</name>
    <dbReference type="NCBI Taxonomy" id="41990"/>
    <lineage>
        <taxon>Eukaryota</taxon>
        <taxon>Fungi</taxon>
        <taxon>Dikarya</taxon>
        <taxon>Ascomycota</taxon>
        <taxon>Pezizomycotina</taxon>
        <taxon>Sordariomycetes</taxon>
        <taxon>Sordariomycetidae</taxon>
        <taxon>Calosphaeriales</taxon>
        <taxon>Pleurostomataceae</taxon>
        <taxon>Pleurostoma</taxon>
    </lineage>
</organism>
<comment type="caution">
    <text evidence="3">The sequence shown here is derived from an EMBL/GenBank/DDBJ whole genome shotgun (WGS) entry which is preliminary data.</text>
</comment>
<accession>A0AA38VW84</accession>
<evidence type="ECO:0000313" key="3">
    <source>
        <dbReference type="EMBL" id="KAJ9155588.1"/>
    </source>
</evidence>
<dbReference type="EMBL" id="JANBVO010000003">
    <property type="protein sequence ID" value="KAJ9155588.1"/>
    <property type="molecule type" value="Genomic_DNA"/>
</dbReference>
<feature type="region of interest" description="Disordered" evidence="1">
    <location>
        <begin position="1"/>
        <end position="24"/>
    </location>
</feature>
<evidence type="ECO:0000259" key="2">
    <source>
        <dbReference type="PROSITE" id="PS50181"/>
    </source>
</evidence>
<evidence type="ECO:0000256" key="1">
    <source>
        <dbReference type="SAM" id="MobiDB-lite"/>
    </source>
</evidence>
<dbReference type="AlphaFoldDB" id="A0AA38VW84"/>
<dbReference type="InterPro" id="IPR001810">
    <property type="entry name" value="F-box_dom"/>
</dbReference>
<dbReference type="InterPro" id="IPR036047">
    <property type="entry name" value="F-box-like_dom_sf"/>
</dbReference>
<protein>
    <recommendedName>
        <fullName evidence="2">F-box domain-containing protein</fullName>
    </recommendedName>
</protein>